<dbReference type="AlphaFoldDB" id="A0A2J0LFJ8"/>
<accession>A0A2J0LFJ8</accession>
<evidence type="ECO:0008006" key="5">
    <source>
        <dbReference type="Google" id="ProtNLM"/>
    </source>
</evidence>
<proteinExistence type="inferred from homology"/>
<evidence type="ECO:0000256" key="1">
    <source>
        <dbReference type="ARBA" id="ARBA00005721"/>
    </source>
</evidence>
<dbReference type="InterPro" id="IPR005531">
    <property type="entry name" value="Asp23"/>
</dbReference>
<evidence type="ECO:0000313" key="3">
    <source>
        <dbReference type="EMBL" id="PIW66621.1"/>
    </source>
</evidence>
<dbReference type="NCBIfam" id="NF033218">
    <property type="entry name" value="anchor_AmaP"/>
    <property type="match status" value="1"/>
</dbReference>
<organism evidence="3 4">
    <name type="scientific">Candidatus Taenaricola geysiri</name>
    <dbReference type="NCBI Taxonomy" id="1974752"/>
    <lineage>
        <taxon>Bacteria</taxon>
        <taxon>Pseudomonadati</taxon>
        <taxon>Candidatus Omnitrophota</taxon>
        <taxon>Candidatus Taenaricola</taxon>
    </lineage>
</organism>
<sequence length="211" mass="24279">MRTFNWVVWFVCTIIFIFLGALLLVFSAHLKGWINIEFFFMYLKNQPDLWLISGFTGILMVIITFSVSKIMLGRFQRERTIAFNNPEGTVTISLSAIEDLIKKVARQISEVKDLRCDVKANKKGSIQITARLTLWSEANIPEVTENIQGLIKNKVQDMLGLEEVVTCSVHISKIVHREDFKKKKTDSKHEINEESFHGAIEYGVQERKKAK</sequence>
<evidence type="ECO:0000256" key="2">
    <source>
        <dbReference type="SAM" id="Phobius"/>
    </source>
</evidence>
<comment type="similarity">
    <text evidence="1">Belongs to the asp23 family.</text>
</comment>
<keyword evidence="2" id="KW-0812">Transmembrane</keyword>
<dbReference type="EMBL" id="PFGP01000050">
    <property type="protein sequence ID" value="PIW66621.1"/>
    <property type="molecule type" value="Genomic_DNA"/>
</dbReference>
<protein>
    <recommendedName>
        <fullName evidence="5">Alkaline shock response membrane anchor protein AmaP</fullName>
    </recommendedName>
</protein>
<keyword evidence="2" id="KW-0472">Membrane</keyword>
<dbReference type="Pfam" id="PF03780">
    <property type="entry name" value="Asp23"/>
    <property type="match status" value="1"/>
</dbReference>
<feature type="transmembrane region" description="Helical" evidence="2">
    <location>
        <begin position="49"/>
        <end position="72"/>
    </location>
</feature>
<evidence type="ECO:0000313" key="4">
    <source>
        <dbReference type="Proteomes" id="UP000231267"/>
    </source>
</evidence>
<name>A0A2J0LFJ8_9BACT</name>
<comment type="caution">
    <text evidence="3">The sequence shown here is derived from an EMBL/GenBank/DDBJ whole genome shotgun (WGS) entry which is preliminary data.</text>
</comment>
<reference evidence="3 4" key="1">
    <citation type="submission" date="2017-09" db="EMBL/GenBank/DDBJ databases">
        <title>Depth-based differentiation of microbial function through sediment-hosted aquifers and enrichment of novel symbionts in the deep terrestrial subsurface.</title>
        <authorList>
            <person name="Probst A.J."/>
            <person name="Ladd B."/>
            <person name="Jarett J.K."/>
            <person name="Geller-Mcgrath D.E."/>
            <person name="Sieber C.M."/>
            <person name="Emerson J.B."/>
            <person name="Anantharaman K."/>
            <person name="Thomas B.C."/>
            <person name="Malmstrom R."/>
            <person name="Stieglmeier M."/>
            <person name="Klingl A."/>
            <person name="Woyke T."/>
            <person name="Ryan C.M."/>
            <person name="Banfield J.F."/>
        </authorList>
    </citation>
    <scope>NUCLEOTIDE SEQUENCE [LARGE SCALE GENOMIC DNA]</scope>
    <source>
        <strain evidence="3">CG12_big_fil_rev_8_21_14_0_65_43_15</strain>
    </source>
</reference>
<gene>
    <name evidence="3" type="ORF">COW11_02370</name>
</gene>
<dbReference type="Proteomes" id="UP000231267">
    <property type="component" value="Unassembled WGS sequence"/>
</dbReference>
<keyword evidence="2" id="KW-1133">Transmembrane helix</keyword>
<feature type="transmembrane region" description="Helical" evidence="2">
    <location>
        <begin position="7"/>
        <end position="29"/>
    </location>
</feature>